<dbReference type="STRING" id="1035839.GCA_000238795_01877"/>
<sequence length="324" mass="38286">MNQKLVGLSMVRNESDVIETFVRHNLTLLDELHIIDHNSSDNTREILTLLKEEGLPLHIYHYNELEYAQERILNNIMRHIINNDNSIDYIFPLDADEFIYCHSRETLDIFLKLIPQDRVGMYTWRGYLPNTTEHDPDFLYHFTDQRKEEILTPKVIIPRAIAETCTLTIGNHYVRDSSGKEIKSLVFIAPNSYQFYHWFINRFSAEFIETDELWLGHYPIRSTAQQIKKVLEKSITMVMEKKGYRDLAWENQLRDLLSQHMQISIEQLRFIAYKYRASDATQTQVAHQQPLRSTKLPLKYQHLMNNDPLPVLAKLILDLAGRLR</sequence>
<dbReference type="InterPro" id="IPR029044">
    <property type="entry name" value="Nucleotide-diphossugar_trans"/>
</dbReference>
<dbReference type="EMBL" id="QEPN01000012">
    <property type="protein sequence ID" value="RDE69777.1"/>
    <property type="molecule type" value="Genomic_DNA"/>
</dbReference>
<dbReference type="Pfam" id="PF13704">
    <property type="entry name" value="Glyco_tranf_2_4"/>
    <property type="match status" value="1"/>
</dbReference>
<evidence type="ECO:0000313" key="1">
    <source>
        <dbReference type="EMBL" id="RDE69777.1"/>
    </source>
</evidence>
<keyword evidence="1" id="KW-0808">Transferase</keyword>
<dbReference type="CDD" id="cd00761">
    <property type="entry name" value="Glyco_tranf_GTA_type"/>
    <property type="match status" value="1"/>
</dbReference>
<dbReference type="GO" id="GO:0016740">
    <property type="term" value="F:transferase activity"/>
    <property type="evidence" value="ECO:0007669"/>
    <property type="project" value="UniProtKB-KW"/>
</dbReference>
<dbReference type="RefSeq" id="WP_010128196.1">
    <property type="nucleotide sequence ID" value="NZ_QEPN01000012.1"/>
</dbReference>
<dbReference type="Gene3D" id="3.90.550.10">
    <property type="entry name" value="Spore Coat Polysaccharide Biosynthesis Protein SpsA, Chain A"/>
    <property type="match status" value="1"/>
</dbReference>
<accession>A0A369Y9Y7</accession>
<proteinExistence type="predicted"/>
<gene>
    <name evidence="1" type="ORF">DPV93_10505</name>
</gene>
<dbReference type="Proteomes" id="UP000253872">
    <property type="component" value="Unassembled WGS sequence"/>
</dbReference>
<evidence type="ECO:0000313" key="2">
    <source>
        <dbReference type="Proteomes" id="UP000253872"/>
    </source>
</evidence>
<name>A0A369Y9Y7_9PAST</name>
<reference evidence="1 2" key="1">
    <citation type="submission" date="2018-05" db="EMBL/GenBank/DDBJ databases">
        <title>Draft Genome Sequences for a Diverse set of 7 Haemophilus Species.</title>
        <authorList>
            <person name="Nichols M."/>
            <person name="Topaz N."/>
            <person name="Wang X."/>
            <person name="Wang X."/>
            <person name="Boxrud D."/>
        </authorList>
    </citation>
    <scope>NUCLEOTIDE SEQUENCE [LARGE SCALE GENOMIC DNA]</scope>
    <source>
        <strain evidence="1 2">C2002001239</strain>
    </source>
</reference>
<dbReference type="AlphaFoldDB" id="A0A369Y9Y7"/>
<dbReference type="SUPFAM" id="SSF53448">
    <property type="entry name" value="Nucleotide-diphospho-sugar transferases"/>
    <property type="match status" value="1"/>
</dbReference>
<organism evidence="1 2">
    <name type="scientific">Haemophilus sputorum</name>
    <dbReference type="NCBI Taxonomy" id="1078480"/>
    <lineage>
        <taxon>Bacteria</taxon>
        <taxon>Pseudomonadati</taxon>
        <taxon>Pseudomonadota</taxon>
        <taxon>Gammaproteobacteria</taxon>
        <taxon>Pasteurellales</taxon>
        <taxon>Pasteurellaceae</taxon>
        <taxon>Haemophilus</taxon>
    </lineage>
</organism>
<comment type="caution">
    <text evidence="1">The sequence shown here is derived from an EMBL/GenBank/DDBJ whole genome shotgun (WGS) entry which is preliminary data.</text>
</comment>
<protein>
    <submittedName>
        <fullName evidence="1">Glycosyltransferase family 2 protein</fullName>
    </submittedName>
</protein>